<feature type="chain" id="PRO_5038515057" description="Outer membrane protein beta-barrel domain-containing protein" evidence="2">
    <location>
        <begin position="22"/>
        <end position="213"/>
    </location>
</feature>
<dbReference type="AlphaFoldDB" id="A0A926IQN8"/>
<evidence type="ECO:0000256" key="1">
    <source>
        <dbReference type="ARBA" id="ARBA00022729"/>
    </source>
</evidence>
<dbReference type="Proteomes" id="UP000651085">
    <property type="component" value="Unassembled WGS sequence"/>
</dbReference>
<evidence type="ECO:0000259" key="3">
    <source>
        <dbReference type="Pfam" id="PF13505"/>
    </source>
</evidence>
<dbReference type="SUPFAM" id="SSF56925">
    <property type="entry name" value="OMPA-like"/>
    <property type="match status" value="1"/>
</dbReference>
<dbReference type="Pfam" id="PF13505">
    <property type="entry name" value="OMP_b-brl"/>
    <property type="match status" value="1"/>
</dbReference>
<keyword evidence="5" id="KW-1185">Reference proteome</keyword>
<reference evidence="4" key="1">
    <citation type="submission" date="2020-08" db="EMBL/GenBank/DDBJ databases">
        <title>Genome public.</title>
        <authorList>
            <person name="Liu C."/>
            <person name="Sun Q."/>
        </authorList>
    </citation>
    <scope>NUCLEOTIDE SEQUENCE</scope>
    <source>
        <strain evidence="4">N12</strain>
    </source>
</reference>
<proteinExistence type="predicted"/>
<dbReference type="InterPro" id="IPR027385">
    <property type="entry name" value="Beta-barrel_OMP"/>
</dbReference>
<gene>
    <name evidence="4" type="ORF">H8744_06395</name>
</gene>
<feature type="signal peptide" evidence="2">
    <location>
        <begin position="1"/>
        <end position="21"/>
    </location>
</feature>
<dbReference type="Gene3D" id="2.40.160.20">
    <property type="match status" value="1"/>
</dbReference>
<comment type="caution">
    <text evidence="4">The sequence shown here is derived from an EMBL/GenBank/DDBJ whole genome shotgun (WGS) entry which is preliminary data.</text>
</comment>
<evidence type="ECO:0000313" key="4">
    <source>
        <dbReference type="EMBL" id="MBC8592888.1"/>
    </source>
</evidence>
<evidence type="ECO:0000313" key="5">
    <source>
        <dbReference type="Proteomes" id="UP000651085"/>
    </source>
</evidence>
<sequence>MKKRYALLFVFLIVCWVGSVAQKTTDRVHTLSFLAGYSNILEGTSGLTRQIHSYERELSEGVSWDVGYYFHPIKIMGIGLLYSGFSSKGSHEEGSDHVHTHYIAPQVGLYCYENRYFFIRLSIGAGSMIYRNDSKVFGKSRLVRGSSAACNAGVNATLKLTRHWNLEANVQYIHAHIKEVTSLYHGKEITVEFNDDPLSVSRLNLSAGISYSF</sequence>
<organism evidence="4 5">
    <name type="scientific">Jilunia laotingensis</name>
    <dbReference type="NCBI Taxonomy" id="2763675"/>
    <lineage>
        <taxon>Bacteria</taxon>
        <taxon>Pseudomonadati</taxon>
        <taxon>Bacteroidota</taxon>
        <taxon>Bacteroidia</taxon>
        <taxon>Bacteroidales</taxon>
        <taxon>Bacteroidaceae</taxon>
        <taxon>Jilunia</taxon>
    </lineage>
</organism>
<evidence type="ECO:0000256" key="2">
    <source>
        <dbReference type="SAM" id="SignalP"/>
    </source>
</evidence>
<feature type="domain" description="Outer membrane protein beta-barrel" evidence="3">
    <location>
        <begin position="51"/>
        <end position="211"/>
    </location>
</feature>
<keyword evidence="1 2" id="KW-0732">Signal</keyword>
<protein>
    <recommendedName>
        <fullName evidence="3">Outer membrane protein beta-barrel domain-containing protein</fullName>
    </recommendedName>
</protein>
<accession>A0A926IQN8</accession>
<dbReference type="EMBL" id="JACRTF010000001">
    <property type="protein sequence ID" value="MBC8592888.1"/>
    <property type="molecule type" value="Genomic_DNA"/>
</dbReference>
<dbReference type="RefSeq" id="WP_262434051.1">
    <property type="nucleotide sequence ID" value="NZ_JACRTF010000001.1"/>
</dbReference>
<dbReference type="InterPro" id="IPR011250">
    <property type="entry name" value="OMP/PagP_B-barrel"/>
</dbReference>
<name>A0A926IQN8_9BACT</name>